<gene>
    <name evidence="1" type="ORF">OV079_29565</name>
</gene>
<dbReference type="AlphaFoldDB" id="A0A9X3J030"/>
<accession>A0A9X3J030</accession>
<dbReference type="Proteomes" id="UP001150924">
    <property type="component" value="Unassembled WGS sequence"/>
</dbReference>
<dbReference type="EMBL" id="JAPNKE010000002">
    <property type="protein sequence ID" value="MCY1009640.1"/>
    <property type="molecule type" value="Genomic_DNA"/>
</dbReference>
<proteinExistence type="predicted"/>
<keyword evidence="2" id="KW-1185">Reference proteome</keyword>
<dbReference type="RefSeq" id="WP_267772305.1">
    <property type="nucleotide sequence ID" value="NZ_JAPNKE010000002.1"/>
</dbReference>
<reference evidence="1" key="1">
    <citation type="submission" date="2022-11" db="EMBL/GenBank/DDBJ databases">
        <title>Minimal conservation of predation-associated metabolite biosynthetic gene clusters underscores biosynthetic potential of Myxococcota including descriptions for ten novel species: Archangium lansinium sp. nov., Myxococcus landrumus sp. nov., Nannocystis bai.</title>
        <authorList>
            <person name="Ahearne A."/>
            <person name="Stevens C."/>
            <person name="Phillips K."/>
        </authorList>
    </citation>
    <scope>NUCLEOTIDE SEQUENCE</scope>
    <source>
        <strain evidence="1">Na p29</strain>
    </source>
</reference>
<sequence length="128" mass="14282">MDLHAAAYRCWYESWSEAFRELGKPGPLHSDAFTRQKEMCALFLGEQCVALSFMTPMDLEYPIARADSYFHNWSDRALTSLARDGNLVMVNGNFTVHANARRAAPGFSLKTSSWACASSASSSRLPPR</sequence>
<protein>
    <submittedName>
        <fullName evidence="1">Uncharacterized protein</fullName>
    </submittedName>
</protein>
<organism evidence="1 2">
    <name type="scientific">Nannocystis pusilla</name>
    <dbReference type="NCBI Taxonomy" id="889268"/>
    <lineage>
        <taxon>Bacteria</taxon>
        <taxon>Pseudomonadati</taxon>
        <taxon>Myxococcota</taxon>
        <taxon>Polyangia</taxon>
        <taxon>Nannocystales</taxon>
        <taxon>Nannocystaceae</taxon>
        <taxon>Nannocystis</taxon>
    </lineage>
</organism>
<comment type="caution">
    <text evidence="1">The sequence shown here is derived from an EMBL/GenBank/DDBJ whole genome shotgun (WGS) entry which is preliminary data.</text>
</comment>
<name>A0A9X3J030_9BACT</name>
<evidence type="ECO:0000313" key="2">
    <source>
        <dbReference type="Proteomes" id="UP001150924"/>
    </source>
</evidence>
<evidence type="ECO:0000313" key="1">
    <source>
        <dbReference type="EMBL" id="MCY1009640.1"/>
    </source>
</evidence>